<name>A0ACC3MHX7_9PEZI</name>
<sequence length="1078" mass="120757">MADKPEESGIKSQSDSQDPDENMIKTTDAVPPGSSPGSAEKPITKPEQQPQPQAQTAPQQKKPSWLKQMWEKAELDVMTLKMMVKGSIPPTVAIAMYQADAVARQYSTLGYLVAIASILGFCIMPRGKFIQHMSMNVLSICFAAAVNLLALYCVTQARIHTTPPGAPPAGYNSSASAVCAIFLMVQLYFINVVRAARPQFQFPAILCSIFVVVSMTYGTQFADMASAISFMERLLKAFLTGFGLATVTSFVVFPTSSRKVVFKQMASYLQLMNGVLMTQTAYMASLETFDPVQQRRKAAEEAEKDGTKTKKNKKKHDGPRSLMMTSAAAKQRKLMIQLIGLHTKLHGSVVPAKREIAVGKLESHDLTELWKLTRSVFLPVLGLASMMNILERWAEISGMDKDGVSEEEENARYHQLDNLHFLMKNLHEPFAQITGTLDGAFQHILLTLELVKTDKKQKQQDEESKGDQPPKPGTPGFAAFYKEKVDKFYLSKQKTLEDWCRQNGIELPPDFFESSFVRPDTLRTENEHKRERHQRQLFFTLYLEYLLWQVGKGLLDLVIYVEKRKQEGAFKKSKVIFPGSKTLYKWVQSTWGEEDMSQEDSFTTGLDSGGAESVYIGESFGKKKDPEHLPPRNVMEKIGEAVRAIPRFFRSDASAFGLRVVAATMTIGIICYLQATQAFFLRQRLLWAMIMVAMSMNRTTGQSFFNFVLRVFGSAIAMVAAYIIWYIVNGHVPGVIVFLWLFMTATFYPILKMPQYIIVAILSLITAVMIIGYELQVGKIGTEAAETNGQPAYPTYVLAPYRLATVAGGISVAFLWTIFPYPISESTELRKNLSASLYLMCAYYENVHEAVQARVTGKGGSTKTKGSHAYNLQKARMSVFAKLMVLTNDLQNNVAFSRFQIRVGGRFPREEYEGLVQCLRRLLLWTSLASYASMTFENLDSSDEGRSAWSAQFRKIIINTNHTSNKITSLLSLLSSSLGNGQPLPPYLQIPESFQFLRQMNEIDPDVTSIRHIAEPEYSAFAVMQVVSQSINVDIRKLTEHVKNLVGEIDFSFHAKTPSSLISIDSGEEPEDDKSKVE</sequence>
<dbReference type="EMBL" id="JAUTXU010000269">
    <property type="protein sequence ID" value="KAK3691289.1"/>
    <property type="molecule type" value="Genomic_DNA"/>
</dbReference>
<evidence type="ECO:0000313" key="2">
    <source>
        <dbReference type="Proteomes" id="UP001281147"/>
    </source>
</evidence>
<comment type="caution">
    <text evidence="1">The sequence shown here is derived from an EMBL/GenBank/DDBJ whole genome shotgun (WGS) entry which is preliminary data.</text>
</comment>
<organism evidence="1 2">
    <name type="scientific">Vermiconidia calcicola</name>
    <dbReference type="NCBI Taxonomy" id="1690605"/>
    <lineage>
        <taxon>Eukaryota</taxon>
        <taxon>Fungi</taxon>
        <taxon>Dikarya</taxon>
        <taxon>Ascomycota</taxon>
        <taxon>Pezizomycotina</taxon>
        <taxon>Dothideomycetes</taxon>
        <taxon>Dothideomycetidae</taxon>
        <taxon>Mycosphaerellales</taxon>
        <taxon>Extremaceae</taxon>
        <taxon>Vermiconidia</taxon>
    </lineage>
</organism>
<reference evidence="1" key="1">
    <citation type="submission" date="2023-07" db="EMBL/GenBank/DDBJ databases">
        <title>Black Yeasts Isolated from many extreme environments.</title>
        <authorList>
            <person name="Coleine C."/>
            <person name="Stajich J.E."/>
            <person name="Selbmann L."/>
        </authorList>
    </citation>
    <scope>NUCLEOTIDE SEQUENCE</scope>
    <source>
        <strain evidence="1">CCFEE 5714</strain>
    </source>
</reference>
<proteinExistence type="predicted"/>
<dbReference type="Proteomes" id="UP001281147">
    <property type="component" value="Unassembled WGS sequence"/>
</dbReference>
<evidence type="ECO:0000313" key="1">
    <source>
        <dbReference type="EMBL" id="KAK3691289.1"/>
    </source>
</evidence>
<gene>
    <name evidence="1" type="ORF">LTR37_018734</name>
</gene>
<keyword evidence="2" id="KW-1185">Reference proteome</keyword>
<accession>A0ACC3MHX7</accession>
<protein>
    <submittedName>
        <fullName evidence="1">Uncharacterized protein</fullName>
    </submittedName>
</protein>